<organism evidence="7 8">
    <name type="scientific">Kutzneria albida DSM 43870</name>
    <dbReference type="NCBI Taxonomy" id="1449976"/>
    <lineage>
        <taxon>Bacteria</taxon>
        <taxon>Bacillati</taxon>
        <taxon>Actinomycetota</taxon>
        <taxon>Actinomycetes</taxon>
        <taxon>Pseudonocardiales</taxon>
        <taxon>Pseudonocardiaceae</taxon>
        <taxon>Kutzneria</taxon>
    </lineage>
</organism>
<dbReference type="InterPro" id="IPR002933">
    <property type="entry name" value="Peptidase_M20"/>
</dbReference>
<dbReference type="PANTHER" id="PTHR43808:SF9">
    <property type="entry name" value="BLL0789 PROTEIN"/>
    <property type="match status" value="1"/>
</dbReference>
<evidence type="ECO:0000256" key="3">
    <source>
        <dbReference type="ARBA" id="ARBA00022801"/>
    </source>
</evidence>
<keyword evidence="4" id="KW-0862">Zinc</keyword>
<dbReference type="PATRIC" id="fig|1449976.3.peg.5762"/>
<feature type="domain" description="Peptidase M20 dimerisation" evidence="6">
    <location>
        <begin position="176"/>
        <end position="269"/>
    </location>
</feature>
<dbReference type="Gene3D" id="3.30.70.360">
    <property type="match status" value="1"/>
</dbReference>
<sequence>MTPASSDLLAELTGRTEDMVRDVLALCRIESPSDSLTAQHAVADLAEELGSVLFGRRPERIVEHGRPALLWAPEPGGVLLLGHLDTVWPTGTLAHWPVPQRTEHALSAPGVFDMKAGVVQGWYALHAIGAPRGCGMLLNTDEEIGSPDSRALIERAAAGSRAVLVLEPSADGALKTGRKGASRYQVAVTGRAAHAGLDPANGINALLELADQVRDIAALSAGEVTVVPTLARAGTTTNTIPAEALVHIDARFPTLRAQRAVDTRIRALIPYRSGASVRVSGGPDCPPMEPSQSAELFRLAQRAARTLGLAELTATTVGGASDGNTTAALGIPTLDGLGAVGACAHAEGEYALIAEMPRRAALVAELVTALLAASDQDP</sequence>
<protein>
    <recommendedName>
        <fullName evidence="6">Peptidase M20 dimerisation domain-containing protein</fullName>
    </recommendedName>
</protein>
<dbReference type="Pfam" id="PF07687">
    <property type="entry name" value="M20_dimer"/>
    <property type="match status" value="1"/>
</dbReference>
<dbReference type="AlphaFoldDB" id="W5WES3"/>
<evidence type="ECO:0000256" key="2">
    <source>
        <dbReference type="ARBA" id="ARBA00022723"/>
    </source>
</evidence>
<dbReference type="InterPro" id="IPR011650">
    <property type="entry name" value="Peptidase_M20_dimer"/>
</dbReference>
<dbReference type="KEGG" id="kal:KALB_5740"/>
<keyword evidence="3" id="KW-0378">Hydrolase</keyword>
<dbReference type="InterPro" id="IPR050072">
    <property type="entry name" value="Peptidase_M20A"/>
</dbReference>
<name>W5WES3_9PSEU</name>
<evidence type="ECO:0000313" key="8">
    <source>
        <dbReference type="Proteomes" id="UP000019225"/>
    </source>
</evidence>
<dbReference type="GO" id="GO:0016787">
    <property type="term" value="F:hydrolase activity"/>
    <property type="evidence" value="ECO:0007669"/>
    <property type="project" value="UniProtKB-KW"/>
</dbReference>
<dbReference type="Gene3D" id="3.40.630.10">
    <property type="entry name" value="Zn peptidases"/>
    <property type="match status" value="1"/>
</dbReference>
<gene>
    <name evidence="7" type="ORF">KALB_5740</name>
</gene>
<accession>W5WES3</accession>
<dbReference type="PIRSF" id="PIRSF037238">
    <property type="entry name" value="Carboxypeptidase_G2"/>
    <property type="match status" value="1"/>
</dbReference>
<dbReference type="GO" id="GO:0046872">
    <property type="term" value="F:metal ion binding"/>
    <property type="evidence" value="ECO:0007669"/>
    <property type="project" value="UniProtKB-KW"/>
</dbReference>
<dbReference type="EMBL" id="CP007155">
    <property type="protein sequence ID" value="AHH99101.1"/>
    <property type="molecule type" value="Genomic_DNA"/>
</dbReference>
<dbReference type="Pfam" id="PF01546">
    <property type="entry name" value="Peptidase_M20"/>
    <property type="match status" value="1"/>
</dbReference>
<keyword evidence="8" id="KW-1185">Reference proteome</keyword>
<dbReference type="SUPFAM" id="SSF53187">
    <property type="entry name" value="Zn-dependent exopeptidases"/>
    <property type="match status" value="1"/>
</dbReference>
<evidence type="ECO:0000313" key="7">
    <source>
        <dbReference type="EMBL" id="AHH99101.1"/>
    </source>
</evidence>
<dbReference type="Proteomes" id="UP000019225">
    <property type="component" value="Chromosome"/>
</dbReference>
<reference evidence="7 8" key="1">
    <citation type="journal article" date="2014" name="BMC Genomics">
        <title>Complete genome sequence of producer of the glycopeptide antibiotic Aculeximycin Kutzneria albida DSM 43870T, a representative of minor genus of Pseudonocardiaceae.</title>
        <authorList>
            <person name="Rebets Y."/>
            <person name="Tokovenko B."/>
            <person name="Lushchyk I."/>
            <person name="Ruckert C."/>
            <person name="Zaburannyi N."/>
            <person name="Bechthold A."/>
            <person name="Kalinowski J."/>
            <person name="Luzhetskyy A."/>
        </authorList>
    </citation>
    <scope>NUCLEOTIDE SEQUENCE [LARGE SCALE GENOMIC DNA]</scope>
    <source>
        <strain evidence="7">DSM 43870</strain>
    </source>
</reference>
<dbReference type="eggNOG" id="COG0624">
    <property type="taxonomic scope" value="Bacteria"/>
</dbReference>
<feature type="active site" evidence="5">
    <location>
        <position position="85"/>
    </location>
</feature>
<dbReference type="SUPFAM" id="SSF55031">
    <property type="entry name" value="Bacterial exopeptidase dimerisation domain"/>
    <property type="match status" value="1"/>
</dbReference>
<dbReference type="InterPro" id="IPR036264">
    <property type="entry name" value="Bact_exopeptidase_dim_dom"/>
</dbReference>
<proteinExistence type="predicted"/>
<keyword evidence="2" id="KW-0479">Metal-binding</keyword>
<evidence type="ECO:0000256" key="5">
    <source>
        <dbReference type="PIRSR" id="PIRSR037238-1"/>
    </source>
</evidence>
<dbReference type="STRING" id="1449976.KALB_5740"/>
<evidence type="ECO:0000256" key="1">
    <source>
        <dbReference type="ARBA" id="ARBA00001947"/>
    </source>
</evidence>
<dbReference type="InterPro" id="IPR001261">
    <property type="entry name" value="ArgE/DapE_CS"/>
</dbReference>
<comment type="cofactor">
    <cofactor evidence="1">
        <name>Zn(2+)</name>
        <dbReference type="ChEBI" id="CHEBI:29105"/>
    </cofactor>
</comment>
<feature type="active site" description="Proton acceptor" evidence="5">
    <location>
        <position position="142"/>
    </location>
</feature>
<dbReference type="HOGENOM" id="CLU_021802_7_0_11"/>
<evidence type="ECO:0000259" key="6">
    <source>
        <dbReference type="Pfam" id="PF07687"/>
    </source>
</evidence>
<dbReference type="PANTHER" id="PTHR43808">
    <property type="entry name" value="ACETYLORNITHINE DEACETYLASE"/>
    <property type="match status" value="1"/>
</dbReference>
<evidence type="ECO:0000256" key="4">
    <source>
        <dbReference type="ARBA" id="ARBA00022833"/>
    </source>
</evidence>
<dbReference type="PROSITE" id="PS00758">
    <property type="entry name" value="ARGE_DAPE_CPG2_1"/>
    <property type="match status" value="1"/>
</dbReference>
<dbReference type="InterPro" id="IPR017150">
    <property type="entry name" value="Pept_M20_glutamate_carboxypep"/>
</dbReference>